<feature type="non-terminal residue" evidence="1">
    <location>
        <position position="1"/>
    </location>
</feature>
<name>T1BK65_9ZZZZ</name>
<proteinExistence type="predicted"/>
<dbReference type="InterPro" id="IPR025639">
    <property type="entry name" value="DruA"/>
</dbReference>
<organism evidence="1">
    <name type="scientific">mine drainage metagenome</name>
    <dbReference type="NCBI Taxonomy" id="410659"/>
    <lineage>
        <taxon>unclassified sequences</taxon>
        <taxon>metagenomes</taxon>
        <taxon>ecological metagenomes</taxon>
    </lineage>
</organism>
<dbReference type="AlphaFoldDB" id="T1BK65"/>
<protein>
    <submittedName>
        <fullName evidence="1">Uncharacterized protein</fullName>
    </submittedName>
</protein>
<reference evidence="1" key="1">
    <citation type="submission" date="2013-08" db="EMBL/GenBank/DDBJ databases">
        <authorList>
            <person name="Mendez C."/>
            <person name="Richter M."/>
            <person name="Ferrer M."/>
            <person name="Sanchez J."/>
        </authorList>
    </citation>
    <scope>NUCLEOTIDE SEQUENCE</scope>
</reference>
<dbReference type="EMBL" id="AUZY01003239">
    <property type="protein sequence ID" value="EQD70177.1"/>
    <property type="molecule type" value="Genomic_DNA"/>
</dbReference>
<sequence>RRGYWQFYSHSGKAFGCQTQNWERSSCARLTQDERVRFDEALDEHHWLGHRLVGETMRYVALGQDGEWLATLGFGAAALSCGPRDRFIAWSDDQHFRRLRYVTNNQRFCVLPAGQRHNLASNVLAKALKADLR</sequence>
<gene>
    <name evidence="1" type="ORF">B1B_05143</name>
</gene>
<accession>T1BK65</accession>
<evidence type="ECO:0000313" key="1">
    <source>
        <dbReference type="EMBL" id="EQD70177.1"/>
    </source>
</evidence>
<comment type="caution">
    <text evidence="1">The sequence shown here is derived from an EMBL/GenBank/DDBJ whole genome shotgun (WGS) entry which is preliminary data.</text>
</comment>
<reference evidence="1" key="2">
    <citation type="journal article" date="2014" name="ISME J.">
        <title>Microbial stratification in low pH oxic and suboxic macroscopic growths along an acid mine drainage.</title>
        <authorList>
            <person name="Mendez-Garcia C."/>
            <person name="Mesa V."/>
            <person name="Sprenger R.R."/>
            <person name="Richter M."/>
            <person name="Diez M.S."/>
            <person name="Solano J."/>
            <person name="Bargiela R."/>
            <person name="Golyshina O.V."/>
            <person name="Manteca A."/>
            <person name="Ramos J.L."/>
            <person name="Gallego J.R."/>
            <person name="Llorente I."/>
            <person name="Martins Dos Santos V.A."/>
            <person name="Jensen O.N."/>
            <person name="Pelaez A.I."/>
            <person name="Sanchez J."/>
            <person name="Ferrer M."/>
        </authorList>
    </citation>
    <scope>NUCLEOTIDE SEQUENCE</scope>
</reference>
<dbReference type="Pfam" id="PF14236">
    <property type="entry name" value="DruA"/>
    <property type="match status" value="1"/>
</dbReference>